<reference evidence="2 3" key="1">
    <citation type="journal article" date="2016" name="Syst. Appl. Microbiol.">
        <title>Pararhizobium polonicum sp. nov. isolated from tumors on stone fruit rootstocks.</title>
        <authorList>
            <person name="Pulawska J."/>
            <person name="Kuzmanovic N."/>
            <person name="Willems A."/>
            <person name="Pothier J.F."/>
        </authorList>
    </citation>
    <scope>NUCLEOTIDE SEQUENCE [LARGE SCALE GENOMIC DNA]</scope>
    <source>
        <strain evidence="2 3">F5.1</strain>
    </source>
</reference>
<dbReference type="AlphaFoldDB" id="A0A1C7NXI4"/>
<dbReference type="Gene3D" id="1.10.10.10">
    <property type="entry name" value="Winged helix-like DNA-binding domain superfamily/Winged helix DNA-binding domain"/>
    <property type="match status" value="1"/>
</dbReference>
<dbReference type="SUPFAM" id="SSF46689">
    <property type="entry name" value="Homeodomain-like"/>
    <property type="match status" value="1"/>
</dbReference>
<dbReference type="InterPro" id="IPR000281">
    <property type="entry name" value="HTH_RpiR"/>
</dbReference>
<dbReference type="InterPro" id="IPR036388">
    <property type="entry name" value="WH-like_DNA-bd_sf"/>
</dbReference>
<evidence type="ECO:0000313" key="3">
    <source>
        <dbReference type="Proteomes" id="UP000093111"/>
    </source>
</evidence>
<sequence length="100" mass="11297">MAFDAPGDGLPPSDLIELNHAWYRQGIDPRGCLGKVLLYCLSNPYDVAFASARRVAVQAGVSPQSVMRLIATLGFRQYSEYRRLFREELRRAANSQKHIE</sequence>
<feature type="domain" description="HTH rpiR-type" evidence="1">
    <location>
        <begin position="16"/>
        <end position="92"/>
    </location>
</feature>
<proteinExistence type="predicted"/>
<dbReference type="PROSITE" id="PS51071">
    <property type="entry name" value="HTH_RPIR"/>
    <property type="match status" value="1"/>
</dbReference>
<accession>A0A1C7NXI4</accession>
<dbReference type="InterPro" id="IPR009057">
    <property type="entry name" value="Homeodomain-like_sf"/>
</dbReference>
<keyword evidence="3" id="KW-1185">Reference proteome</keyword>
<dbReference type="RefSeq" id="WP_083198364.1">
    <property type="nucleotide sequence ID" value="NZ_LGLV01000014.1"/>
</dbReference>
<comment type="caution">
    <text evidence="2">The sequence shown here is derived from an EMBL/GenBank/DDBJ whole genome shotgun (WGS) entry which is preliminary data.</text>
</comment>
<dbReference type="OrthoDB" id="9814676at2"/>
<gene>
    <name evidence="2" type="ORF">ADU59_21395</name>
</gene>
<evidence type="ECO:0000259" key="1">
    <source>
        <dbReference type="PROSITE" id="PS51071"/>
    </source>
</evidence>
<dbReference type="Proteomes" id="UP000093111">
    <property type="component" value="Unassembled WGS sequence"/>
</dbReference>
<protein>
    <recommendedName>
        <fullName evidence="1">HTH rpiR-type domain-containing protein</fullName>
    </recommendedName>
</protein>
<dbReference type="STRING" id="1612624.ADU59_21395"/>
<dbReference type="GO" id="GO:0003700">
    <property type="term" value="F:DNA-binding transcription factor activity"/>
    <property type="evidence" value="ECO:0007669"/>
    <property type="project" value="InterPro"/>
</dbReference>
<organism evidence="2 3">
    <name type="scientific">Pararhizobium polonicum</name>
    <dbReference type="NCBI Taxonomy" id="1612624"/>
    <lineage>
        <taxon>Bacteria</taxon>
        <taxon>Pseudomonadati</taxon>
        <taxon>Pseudomonadota</taxon>
        <taxon>Alphaproteobacteria</taxon>
        <taxon>Hyphomicrobiales</taxon>
        <taxon>Rhizobiaceae</taxon>
        <taxon>Rhizobium/Agrobacterium group</taxon>
        <taxon>Pararhizobium</taxon>
    </lineage>
</organism>
<name>A0A1C7NXI4_9HYPH</name>
<evidence type="ECO:0000313" key="2">
    <source>
        <dbReference type="EMBL" id="OBZ93416.1"/>
    </source>
</evidence>
<dbReference type="EMBL" id="LGLV01000014">
    <property type="protein sequence ID" value="OBZ93416.1"/>
    <property type="molecule type" value="Genomic_DNA"/>
</dbReference>